<evidence type="ECO:0000256" key="10">
    <source>
        <dbReference type="ARBA" id="ARBA00034478"/>
    </source>
</evidence>
<keyword evidence="8" id="KW-0520">NAD</keyword>
<evidence type="ECO:0000256" key="1">
    <source>
        <dbReference type="ARBA" id="ARBA00001974"/>
    </source>
</evidence>
<keyword evidence="6 12" id="KW-0274">FAD</keyword>
<dbReference type="PANTHER" id="PTHR45754">
    <property type="entry name" value="METHYLENETETRAHYDROFOLATE REDUCTASE"/>
    <property type="match status" value="1"/>
</dbReference>
<comment type="pathway">
    <text evidence="2 12">One-carbon metabolism; tetrahydrofolate interconversion.</text>
</comment>
<dbReference type="OrthoDB" id="9812555at2"/>
<evidence type="ECO:0000256" key="8">
    <source>
        <dbReference type="ARBA" id="ARBA00023027"/>
    </source>
</evidence>
<dbReference type="GO" id="GO:0009086">
    <property type="term" value="P:methionine biosynthetic process"/>
    <property type="evidence" value="ECO:0007669"/>
    <property type="project" value="UniProtKB-KW"/>
</dbReference>
<organism evidence="13 14">
    <name type="scientific">Kushneria marisflavi</name>
    <dbReference type="NCBI Taxonomy" id="157779"/>
    <lineage>
        <taxon>Bacteria</taxon>
        <taxon>Pseudomonadati</taxon>
        <taxon>Pseudomonadota</taxon>
        <taxon>Gammaproteobacteria</taxon>
        <taxon>Oceanospirillales</taxon>
        <taxon>Halomonadaceae</taxon>
        <taxon>Kushneria</taxon>
    </lineage>
</organism>
<evidence type="ECO:0000313" key="14">
    <source>
        <dbReference type="Proteomes" id="UP000194457"/>
    </source>
</evidence>
<dbReference type="UniPathway" id="UPA00193"/>
<comment type="pathway">
    <text evidence="10">Amino-acid biosynthesis; L-methionine biosynthesis via de novo pathway.</text>
</comment>
<keyword evidence="7 12" id="KW-0560">Oxidoreductase</keyword>
<evidence type="ECO:0000256" key="12">
    <source>
        <dbReference type="RuleBase" id="RU003862"/>
    </source>
</evidence>
<keyword evidence="14" id="KW-1185">Reference proteome</keyword>
<keyword evidence="5 12" id="KW-0285">Flavoprotein</keyword>
<dbReference type="Pfam" id="PF02219">
    <property type="entry name" value="MTHFR"/>
    <property type="match status" value="1"/>
</dbReference>
<comment type="similarity">
    <text evidence="3 12">Belongs to the methylenetetrahydrofolate reductase family.</text>
</comment>
<keyword evidence="4" id="KW-0028">Amino-acid biosynthesis</keyword>
<dbReference type="InterPro" id="IPR004620">
    <property type="entry name" value="MTHF_reductase_bac"/>
</dbReference>
<dbReference type="Gene3D" id="3.20.20.220">
    <property type="match status" value="1"/>
</dbReference>
<dbReference type="EC" id="1.5.1.54" evidence="12"/>
<reference evidence="13 14" key="1">
    <citation type="submission" date="2017-05" db="EMBL/GenBank/DDBJ databases">
        <authorList>
            <person name="Song R."/>
            <person name="Chenine A.L."/>
            <person name="Ruprecht R.M."/>
        </authorList>
    </citation>
    <scope>NUCLEOTIDE SEQUENCE [LARGE SCALE GENOMIC DNA]</scope>
    <source>
        <strain evidence="13">SW32</strain>
    </source>
</reference>
<dbReference type="PANTHER" id="PTHR45754:SF3">
    <property type="entry name" value="METHYLENETETRAHYDROFOLATE REDUCTASE (NADPH)"/>
    <property type="match status" value="1"/>
</dbReference>
<evidence type="ECO:0000256" key="2">
    <source>
        <dbReference type="ARBA" id="ARBA00004777"/>
    </source>
</evidence>
<accession>A0A240UPU2</accession>
<dbReference type="SUPFAM" id="SSF51730">
    <property type="entry name" value="FAD-linked oxidoreductase"/>
    <property type="match status" value="1"/>
</dbReference>
<dbReference type="GO" id="GO:0005829">
    <property type="term" value="C:cytosol"/>
    <property type="evidence" value="ECO:0007669"/>
    <property type="project" value="InterPro"/>
</dbReference>
<dbReference type="NCBIfam" id="TIGR00676">
    <property type="entry name" value="fadh2"/>
    <property type="match status" value="1"/>
</dbReference>
<keyword evidence="9" id="KW-0486">Methionine biosynthesis</keyword>
<dbReference type="GO" id="GO:0106312">
    <property type="term" value="F:methylenetetrahydrofolate reductase (NADH) activity"/>
    <property type="evidence" value="ECO:0007669"/>
    <property type="project" value="UniProtKB-EC"/>
</dbReference>
<evidence type="ECO:0000256" key="7">
    <source>
        <dbReference type="ARBA" id="ARBA00023002"/>
    </source>
</evidence>
<dbReference type="EMBL" id="CP021358">
    <property type="protein sequence ID" value="ART63504.1"/>
    <property type="molecule type" value="Genomic_DNA"/>
</dbReference>
<sequence>MSDSRAPELSFEFFPPRTEAGRDRLPEVYTKLAELDPRFFSVTFGAGGTTRDFTFDAVKNISRDTGICTAPHLSCVASDKADLRRLLTQYREHGIKRIVALRGDMPSGMLGLGEFRYARDLVDFIREETGDHFDLTVAAYPECHPQAQNFERDIDHFVDKVRAGADMAITQYFFNPDAYHHFVDRVRARGVDVPILPGIMPITNYTKLARFSEMCGAEIPRWVRRQLESYGDDSDSIQAFGHEVVTRLCQQLLDQGAPGLHFYTLNQAEACTRIVSDLSLEKAGR</sequence>
<dbReference type="Proteomes" id="UP000194457">
    <property type="component" value="Chromosome"/>
</dbReference>
<evidence type="ECO:0000256" key="4">
    <source>
        <dbReference type="ARBA" id="ARBA00022605"/>
    </source>
</evidence>
<comment type="catalytic activity">
    <reaction evidence="11">
        <text>(6S)-5-methyl-5,6,7,8-tetrahydrofolate + NAD(+) = (6R)-5,10-methylene-5,6,7,8-tetrahydrofolate + NADH + H(+)</text>
        <dbReference type="Rhea" id="RHEA:19821"/>
        <dbReference type="ChEBI" id="CHEBI:15378"/>
        <dbReference type="ChEBI" id="CHEBI:15636"/>
        <dbReference type="ChEBI" id="CHEBI:18608"/>
        <dbReference type="ChEBI" id="CHEBI:57540"/>
        <dbReference type="ChEBI" id="CHEBI:57945"/>
        <dbReference type="EC" id="1.5.1.54"/>
    </reaction>
    <physiologicalReaction direction="right-to-left" evidence="11">
        <dbReference type="Rhea" id="RHEA:19823"/>
    </physiologicalReaction>
</comment>
<evidence type="ECO:0000256" key="3">
    <source>
        <dbReference type="ARBA" id="ARBA00006743"/>
    </source>
</evidence>
<dbReference type="CDD" id="cd00537">
    <property type="entry name" value="MTHFR"/>
    <property type="match status" value="1"/>
</dbReference>
<proteinExistence type="inferred from homology"/>
<dbReference type="AlphaFoldDB" id="A0A240UPU2"/>
<evidence type="ECO:0000256" key="5">
    <source>
        <dbReference type="ARBA" id="ARBA00022630"/>
    </source>
</evidence>
<dbReference type="RefSeq" id="WP_086900688.1">
    <property type="nucleotide sequence ID" value="NZ_CP021358.1"/>
</dbReference>
<evidence type="ECO:0000256" key="9">
    <source>
        <dbReference type="ARBA" id="ARBA00023167"/>
    </source>
</evidence>
<dbReference type="KEGG" id="kma:B9H00_10880"/>
<evidence type="ECO:0000256" key="6">
    <source>
        <dbReference type="ARBA" id="ARBA00022827"/>
    </source>
</evidence>
<dbReference type="InterPro" id="IPR029041">
    <property type="entry name" value="FAD-linked_oxidoreductase-like"/>
</dbReference>
<evidence type="ECO:0000256" key="11">
    <source>
        <dbReference type="ARBA" id="ARBA00048628"/>
    </source>
</evidence>
<dbReference type="GO" id="GO:0035999">
    <property type="term" value="P:tetrahydrofolate interconversion"/>
    <property type="evidence" value="ECO:0007669"/>
    <property type="project" value="UniProtKB-UniPathway"/>
</dbReference>
<gene>
    <name evidence="13" type="ORF">B9H00_10880</name>
</gene>
<dbReference type="InterPro" id="IPR003171">
    <property type="entry name" value="Mehydrof_redctse-like"/>
</dbReference>
<dbReference type="GO" id="GO:0071949">
    <property type="term" value="F:FAD binding"/>
    <property type="evidence" value="ECO:0007669"/>
    <property type="project" value="TreeGrafter"/>
</dbReference>
<evidence type="ECO:0000313" key="13">
    <source>
        <dbReference type="EMBL" id="ART63504.1"/>
    </source>
</evidence>
<protein>
    <recommendedName>
        <fullName evidence="12">Methylenetetrahydrofolate reductase</fullName>
        <ecNumber evidence="12">1.5.1.54</ecNumber>
    </recommendedName>
</protein>
<comment type="cofactor">
    <cofactor evidence="1 12">
        <name>FAD</name>
        <dbReference type="ChEBI" id="CHEBI:57692"/>
    </cofactor>
</comment>
<name>A0A240UPU2_9GAMM</name>